<sequence length="377" mass="40684">MKILSLVSLFLLVSNVYAQIPTSWKQISLGSSHTCALSTSDELYCWGNNYAGQLGVGLSDVHSVTRPSLVNLSEDTRQLSLADDHSCALSTQGNIACWGDNMRYLLGPGSYRRFSPRPLPSQTSALALSMGSSHACLIKANNAAQCWGDNFFGQLGTGRTRRELSPTNVMETSPLSDIQVGENFTCLQTQSGQVKCWGNNYSGQLGIGFANNRTQDNQSYMLPQLVELGRASSEIATGEHFACSLLDNKQVKCWGNNQSGQLGIGSQRNKARPSSLSFSDDVQKLALGKQHGCAILQNGTLQCWGDNQYGQLGIGSRDSQTIPTTVTLGQSAKQISLGDKHTCALLADDSLKCWGDNMQGQLGLGHRELKTTPHSVN</sequence>
<keyword evidence="3" id="KW-0732">Signal</keyword>
<name>A0A6L8LU09_9VIBR</name>
<dbReference type="AlphaFoldDB" id="A0A6L8LU09"/>
<dbReference type="PROSITE" id="PS50012">
    <property type="entry name" value="RCC1_3"/>
    <property type="match status" value="5"/>
</dbReference>
<keyword evidence="1" id="KW-0344">Guanine-nucleotide releasing factor</keyword>
<evidence type="ECO:0000313" key="6">
    <source>
        <dbReference type="Proteomes" id="UP000478571"/>
    </source>
</evidence>
<dbReference type="GO" id="GO:0005085">
    <property type="term" value="F:guanyl-nucleotide exchange factor activity"/>
    <property type="evidence" value="ECO:0007669"/>
    <property type="project" value="TreeGrafter"/>
</dbReference>
<dbReference type="EMBL" id="WWEU01000003">
    <property type="protein sequence ID" value="MYM59588.1"/>
    <property type="molecule type" value="Genomic_DNA"/>
</dbReference>
<keyword evidence="2" id="KW-0677">Repeat</keyword>
<dbReference type="Proteomes" id="UP000478571">
    <property type="component" value="Unassembled WGS sequence"/>
</dbReference>
<feature type="signal peptide" evidence="3">
    <location>
        <begin position="1"/>
        <end position="18"/>
    </location>
</feature>
<dbReference type="SUPFAM" id="SSF50985">
    <property type="entry name" value="RCC1/BLIP-II"/>
    <property type="match status" value="1"/>
</dbReference>
<dbReference type="PRINTS" id="PR00633">
    <property type="entry name" value="RCCNDNSATION"/>
</dbReference>
<evidence type="ECO:0000256" key="3">
    <source>
        <dbReference type="SAM" id="SignalP"/>
    </source>
</evidence>
<dbReference type="InterPro" id="IPR000408">
    <property type="entry name" value="Reg_chr_condens"/>
</dbReference>
<dbReference type="Pfam" id="PF00415">
    <property type="entry name" value="RCC1"/>
    <property type="match status" value="1"/>
</dbReference>
<dbReference type="RefSeq" id="WP_160929475.1">
    <property type="nucleotide sequence ID" value="NZ_WWEU01000003.1"/>
</dbReference>
<proteinExistence type="predicted"/>
<evidence type="ECO:0000256" key="2">
    <source>
        <dbReference type="ARBA" id="ARBA00022737"/>
    </source>
</evidence>
<dbReference type="GO" id="GO:0005737">
    <property type="term" value="C:cytoplasm"/>
    <property type="evidence" value="ECO:0007669"/>
    <property type="project" value="TreeGrafter"/>
</dbReference>
<dbReference type="InterPro" id="IPR051553">
    <property type="entry name" value="Ran_GTPase-activating"/>
</dbReference>
<feature type="chain" id="PRO_5026799582" description="RCC1-like domain-containing protein" evidence="3">
    <location>
        <begin position="19"/>
        <end position="377"/>
    </location>
</feature>
<dbReference type="Pfam" id="PF25390">
    <property type="entry name" value="WD40_RLD"/>
    <property type="match status" value="1"/>
</dbReference>
<dbReference type="InterPro" id="IPR009091">
    <property type="entry name" value="RCC1/BLIP-II"/>
</dbReference>
<evidence type="ECO:0000259" key="4">
    <source>
        <dbReference type="Pfam" id="PF25390"/>
    </source>
</evidence>
<dbReference type="PANTHER" id="PTHR45982:SF1">
    <property type="entry name" value="REGULATOR OF CHROMOSOME CONDENSATION"/>
    <property type="match status" value="1"/>
</dbReference>
<dbReference type="PANTHER" id="PTHR45982">
    <property type="entry name" value="REGULATOR OF CHROMOSOME CONDENSATION"/>
    <property type="match status" value="1"/>
</dbReference>
<gene>
    <name evidence="5" type="ORF">GTG28_10185</name>
</gene>
<dbReference type="InterPro" id="IPR058923">
    <property type="entry name" value="RCC1-like_dom"/>
</dbReference>
<comment type="caution">
    <text evidence="5">The sequence shown here is derived from an EMBL/GenBank/DDBJ whole genome shotgun (WGS) entry which is preliminary data.</text>
</comment>
<organism evidence="5 6">
    <name type="scientific">Vibrio tetraodonis subsp. pristinus</name>
    <dbReference type="NCBI Taxonomy" id="2695891"/>
    <lineage>
        <taxon>Bacteria</taxon>
        <taxon>Pseudomonadati</taxon>
        <taxon>Pseudomonadota</taxon>
        <taxon>Gammaproteobacteria</taxon>
        <taxon>Vibrionales</taxon>
        <taxon>Vibrionaceae</taxon>
        <taxon>Vibrio</taxon>
    </lineage>
</organism>
<dbReference type="Gene3D" id="2.130.10.30">
    <property type="entry name" value="Regulator of chromosome condensation 1/beta-lactamase-inhibitor protein II"/>
    <property type="match status" value="2"/>
</dbReference>
<reference evidence="5 6" key="1">
    <citation type="submission" date="2020-01" db="EMBL/GenBank/DDBJ databases">
        <title>Draft Genome Sequence of Vibrio sp. strain OCN044, Isolated from a Healthy Coral at Palmyra Atoll.</title>
        <authorList>
            <person name="Videau P."/>
            <person name="Loughran R."/>
            <person name="Esquivel A."/>
            <person name="Deadmond M."/>
            <person name="Paddock B.E."/>
            <person name="Saw J.H."/>
            <person name="Ushijima B."/>
        </authorList>
    </citation>
    <scope>NUCLEOTIDE SEQUENCE [LARGE SCALE GENOMIC DNA]</scope>
    <source>
        <strain evidence="5 6">OCN044</strain>
    </source>
</reference>
<evidence type="ECO:0000313" key="5">
    <source>
        <dbReference type="EMBL" id="MYM59588.1"/>
    </source>
</evidence>
<feature type="domain" description="RCC1-like" evidence="4">
    <location>
        <begin position="18"/>
        <end position="291"/>
    </location>
</feature>
<keyword evidence="6" id="KW-1185">Reference proteome</keyword>
<accession>A0A6L8LU09</accession>
<protein>
    <recommendedName>
        <fullName evidence="4">RCC1-like domain-containing protein</fullName>
    </recommendedName>
</protein>
<evidence type="ECO:0000256" key="1">
    <source>
        <dbReference type="ARBA" id="ARBA00022658"/>
    </source>
</evidence>